<dbReference type="PROSITE" id="PS51375">
    <property type="entry name" value="PPR"/>
    <property type="match status" value="1"/>
</dbReference>
<dbReference type="HOGENOM" id="CLU_017541_0_0_1"/>
<sequence>MPYPPNPPDTSIFEDVSEEYVSAKSHVVPIATPRAALTSSDALALLVANNDWKAADSLLEEMIELDVPIKPDFVYEKAAIHALTSNFHNVKQQRASVFAKWFMLVPSAQKTRRSFYRIRFLIFGRAASINIPLIMRFGLICASKGYVTSQLSSQVISTVMRFAVPEISETYLCQFEERAVFYEGGEQKPLAPSFLKYIYSLAIRTQVLAGRFNAALRLLELAHQRKHQISDFTFNLFFEHAKDKADIAKAQELRTLLSDTPGAVFSKVDRSATTASSSKLASQLRYLRKAIISSNPPTAYTLLSFIKEYRKTGKVKAIMMLRSKAYRHSYKPMSLWVMAEMLYHRERNERLLTIFVYFTHFSLAGLPARTIRNWMFQLYRLRSSSEKKWKVPAHLTSPQYPISAKIWPSTFHTALVWEALCWLSPEVSQDKLYSSLLRIAESSEKQIPYITKKDHYTPSYLMLPKRSVDPAHFSPFIKLHAKRARPERATAIVADMIRLGLEPTAYQWTMVARGYAEFGDPDKAILVLDKLTERACITTEQALSALQCDDETISDEPHYLAELEDEEGVSNAIIVTYTNVLRGFILSNRLAHAIEVEKRIMEQCQYHPGERPATDDVLRLLRELKGSQGQP</sequence>
<feature type="repeat" description="PPR" evidence="2">
    <location>
        <begin position="469"/>
        <end position="503"/>
    </location>
</feature>
<dbReference type="KEGG" id="sla:SERLADRAFT_405591"/>
<dbReference type="RefSeq" id="XP_007313927.1">
    <property type="nucleotide sequence ID" value="XM_007313865.1"/>
</dbReference>
<dbReference type="AlphaFoldDB" id="F8NH96"/>
<dbReference type="EMBL" id="GL945429">
    <property type="protein sequence ID" value="EGO29685.1"/>
    <property type="molecule type" value="Genomic_DNA"/>
</dbReference>
<name>F8NH96_SERL9</name>
<dbReference type="PANTHER" id="PTHR46128:SF54">
    <property type="entry name" value="PENTACOTRIPEPTIDE-REPEAT REGION OF PRORP DOMAIN-CONTAINING PROTEIN"/>
    <property type="match status" value="1"/>
</dbReference>
<dbReference type="Proteomes" id="UP000008064">
    <property type="component" value="Unassembled WGS sequence"/>
</dbReference>
<evidence type="ECO:0000256" key="1">
    <source>
        <dbReference type="ARBA" id="ARBA00007626"/>
    </source>
</evidence>
<dbReference type="OrthoDB" id="185373at2759"/>
<dbReference type="Pfam" id="PF01535">
    <property type="entry name" value="PPR"/>
    <property type="match status" value="1"/>
</dbReference>
<reference evidence="3" key="1">
    <citation type="submission" date="2011-04" db="EMBL/GenBank/DDBJ databases">
        <title>Evolution of plant cell wall degrading machinery underlies the functional diversity of forest fungi.</title>
        <authorList>
            <consortium name="US DOE Joint Genome Institute (JGI-PGF)"/>
            <person name="Eastwood D.C."/>
            <person name="Floudas D."/>
            <person name="Binder M."/>
            <person name="Majcherczyk A."/>
            <person name="Schneider P."/>
            <person name="Aerts A."/>
            <person name="Asiegbu F.O."/>
            <person name="Baker S.E."/>
            <person name="Barry K."/>
            <person name="Bendiksby M."/>
            <person name="Blumentritt M."/>
            <person name="Coutinho P.M."/>
            <person name="Cullen D."/>
            <person name="Cullen D."/>
            <person name="Gathman A."/>
            <person name="Goodell B."/>
            <person name="Henrissat B."/>
            <person name="Ihrmark K."/>
            <person name="Kauserud H."/>
            <person name="Kohler A."/>
            <person name="LaButti K."/>
            <person name="Lapidus A."/>
            <person name="Lavin J.L."/>
            <person name="Lee Y.-H."/>
            <person name="Lindquist E."/>
            <person name="Lilly W."/>
            <person name="Lucas S."/>
            <person name="Morin E."/>
            <person name="Murat C."/>
            <person name="Oguiza J.A."/>
            <person name="Park J."/>
            <person name="Pisabarro A.G."/>
            <person name="Riley R."/>
            <person name="Rosling A."/>
            <person name="Salamov A."/>
            <person name="Schmidt O."/>
            <person name="Schmutz J."/>
            <person name="Skrede I."/>
            <person name="Stenlid J."/>
            <person name="Wiebenga A."/>
            <person name="Xie X."/>
            <person name="Kues U."/>
            <person name="Hibbett D.S."/>
            <person name="Hoffmeister D."/>
            <person name="Hogberg N."/>
            <person name="Martin F."/>
            <person name="Grigoriev I.V."/>
            <person name="Watkinson S.C."/>
        </authorList>
    </citation>
    <scope>NUCLEOTIDE SEQUENCE</scope>
    <source>
        <strain evidence="3">S7.9</strain>
    </source>
</reference>
<dbReference type="PANTHER" id="PTHR46128">
    <property type="entry name" value="MITOCHONDRIAL GROUP I INTRON SPLICING FACTOR CCM1"/>
    <property type="match status" value="1"/>
</dbReference>
<evidence type="ECO:0008006" key="4">
    <source>
        <dbReference type="Google" id="ProtNLM"/>
    </source>
</evidence>
<organism>
    <name type="scientific">Serpula lacrymans var. lacrymans (strain S7.9)</name>
    <name type="common">Dry rot fungus</name>
    <dbReference type="NCBI Taxonomy" id="578457"/>
    <lineage>
        <taxon>Eukaryota</taxon>
        <taxon>Fungi</taxon>
        <taxon>Dikarya</taxon>
        <taxon>Basidiomycota</taxon>
        <taxon>Agaricomycotina</taxon>
        <taxon>Agaricomycetes</taxon>
        <taxon>Agaricomycetidae</taxon>
        <taxon>Boletales</taxon>
        <taxon>Coniophorineae</taxon>
        <taxon>Serpulaceae</taxon>
        <taxon>Serpula</taxon>
    </lineage>
</organism>
<evidence type="ECO:0000256" key="2">
    <source>
        <dbReference type="PROSITE-ProRule" id="PRU00708"/>
    </source>
</evidence>
<protein>
    <recommendedName>
        <fullName evidence="4">Pentacotripeptide-repeat region of PRORP domain-containing protein</fullName>
    </recommendedName>
</protein>
<dbReference type="Gene3D" id="1.25.40.10">
    <property type="entry name" value="Tetratricopeptide repeat domain"/>
    <property type="match status" value="1"/>
</dbReference>
<dbReference type="InterPro" id="IPR002885">
    <property type="entry name" value="PPR_rpt"/>
</dbReference>
<accession>F8NH96</accession>
<gene>
    <name evidence="3" type="ORF">SERLADRAFT_405591</name>
</gene>
<dbReference type="InterPro" id="IPR050872">
    <property type="entry name" value="PPR_P_subfamily"/>
</dbReference>
<evidence type="ECO:0000313" key="3">
    <source>
        <dbReference type="EMBL" id="EGO29685.1"/>
    </source>
</evidence>
<proteinExistence type="inferred from homology"/>
<dbReference type="InterPro" id="IPR011990">
    <property type="entry name" value="TPR-like_helical_dom_sf"/>
</dbReference>
<comment type="similarity">
    <text evidence="1">Belongs to the PPR family. P subfamily.</text>
</comment>
<dbReference type="GeneID" id="18812561"/>